<sequence length="252" mass="27813">MSVSVVVRPDAGWSLSLYPSAGEAGGSFVYLYRPARVWVPGTPAADPERARAEAARRARAKVRRYCTAHRLNRLGTLTYASACHDPMQVRADVAGFFRSLRALLGGRALPYVWVPEWHKSGHGLHVHFAVGQFIGRSKIEAAWGRGFVHIKRLSDLPVGSTSLHEARRAAGYLSKYVTKAFADTEAERSLGLHRYEVAQGFQPPVVRLTGRSSREVLYQAVERMGGALPAISWSSADAEDWQGPPAVWFAWD</sequence>
<gene>
    <name evidence="2" type="ORF">GCM10009606_19260</name>
</gene>
<comment type="caution">
    <text evidence="2">The sequence shown here is derived from an EMBL/GenBank/DDBJ whole genome shotgun (WGS) entry which is preliminary data.</text>
</comment>
<keyword evidence="3" id="KW-1185">Reference proteome</keyword>
<evidence type="ECO:0000313" key="2">
    <source>
        <dbReference type="EMBL" id="GAA1139771.1"/>
    </source>
</evidence>
<evidence type="ECO:0000259" key="1">
    <source>
        <dbReference type="Pfam" id="PF23343"/>
    </source>
</evidence>
<dbReference type="EMBL" id="BAAAJE010000006">
    <property type="protein sequence ID" value="GAA1139771.1"/>
    <property type="molecule type" value="Genomic_DNA"/>
</dbReference>
<name>A0ABP4EXA9_9ACTN</name>
<dbReference type="InterPro" id="IPR056906">
    <property type="entry name" value="ORF2/G2P_dom"/>
</dbReference>
<feature type="domain" description="Replication-associated protein ORF2/G2P" evidence="1">
    <location>
        <begin position="73"/>
        <end position="180"/>
    </location>
</feature>
<reference evidence="3" key="1">
    <citation type="journal article" date="2019" name="Int. J. Syst. Evol. Microbiol.">
        <title>The Global Catalogue of Microorganisms (GCM) 10K type strain sequencing project: providing services to taxonomists for standard genome sequencing and annotation.</title>
        <authorList>
            <consortium name="The Broad Institute Genomics Platform"/>
            <consortium name="The Broad Institute Genome Sequencing Center for Infectious Disease"/>
            <person name="Wu L."/>
            <person name="Ma J."/>
        </authorList>
    </citation>
    <scope>NUCLEOTIDE SEQUENCE [LARGE SCALE GENOMIC DNA]</scope>
    <source>
        <strain evidence="3">JCM 11813</strain>
    </source>
</reference>
<proteinExistence type="predicted"/>
<organism evidence="2 3">
    <name type="scientific">Nocardioides aquiterrae</name>
    <dbReference type="NCBI Taxonomy" id="203799"/>
    <lineage>
        <taxon>Bacteria</taxon>
        <taxon>Bacillati</taxon>
        <taxon>Actinomycetota</taxon>
        <taxon>Actinomycetes</taxon>
        <taxon>Propionibacteriales</taxon>
        <taxon>Nocardioidaceae</taxon>
        <taxon>Nocardioides</taxon>
    </lineage>
</organism>
<protein>
    <recommendedName>
        <fullName evidence="1">Replication-associated protein ORF2/G2P domain-containing protein</fullName>
    </recommendedName>
</protein>
<dbReference type="Proteomes" id="UP001499979">
    <property type="component" value="Unassembled WGS sequence"/>
</dbReference>
<evidence type="ECO:0000313" key="3">
    <source>
        <dbReference type="Proteomes" id="UP001499979"/>
    </source>
</evidence>
<accession>A0ABP4EXA9</accession>
<dbReference type="Pfam" id="PF23343">
    <property type="entry name" value="REP_ORF2-G2P"/>
    <property type="match status" value="1"/>
</dbReference>